<keyword evidence="6 8" id="KW-1133">Transmembrane helix</keyword>
<feature type="transmembrane region" description="Helical" evidence="8">
    <location>
        <begin position="243"/>
        <end position="261"/>
    </location>
</feature>
<organism evidence="9 10">
    <name type="scientific">Sphingomonas ursincola</name>
    <dbReference type="NCBI Taxonomy" id="56361"/>
    <lineage>
        <taxon>Bacteria</taxon>
        <taxon>Pseudomonadati</taxon>
        <taxon>Pseudomonadota</taxon>
        <taxon>Alphaproteobacteria</taxon>
        <taxon>Sphingomonadales</taxon>
        <taxon>Sphingomonadaceae</taxon>
        <taxon>Sphingomonas</taxon>
    </lineage>
</organism>
<evidence type="ECO:0000256" key="3">
    <source>
        <dbReference type="ARBA" id="ARBA00022475"/>
    </source>
</evidence>
<sequence>MPEIAWTGIAASLVAGALTGLGGVVVMLGRAPDARRQNLLMGFAAGVMIAAAFFSLIIPGIARAEATGSSREMAAVIVIGAVLLGALAMAQLGRGIDRIARARLAKLPGWLADDAEHRRILLFILAVTLHNIPEGTAVGVSFMSGDASLGWATALGIGIQNIPEGMAVAAALSTLGWSRARCILAALMTGLIEPFGGAIGVAIVQTSTAALPWALGFSAGAMLFVVMADIIPGTSRRIEHGSATPALMAGLAIMMFLDVTLG</sequence>
<dbReference type="PANTHER" id="PTHR11040:SF211">
    <property type="entry name" value="ZINC TRANSPORTER ZIP11"/>
    <property type="match status" value="1"/>
</dbReference>
<comment type="caution">
    <text evidence="9">The sequence shown here is derived from an EMBL/GenBank/DDBJ whole genome shotgun (WGS) entry which is preliminary data.</text>
</comment>
<proteinExistence type="inferred from homology"/>
<feature type="transmembrane region" description="Helical" evidence="8">
    <location>
        <begin position="182"/>
        <end position="204"/>
    </location>
</feature>
<evidence type="ECO:0000313" key="10">
    <source>
        <dbReference type="Proteomes" id="UP000589292"/>
    </source>
</evidence>
<name>A0A7V8U8F8_9SPHN</name>
<gene>
    <name evidence="9" type="ORF">FG486_06530</name>
</gene>
<keyword evidence="10" id="KW-1185">Reference proteome</keyword>
<dbReference type="Proteomes" id="UP000589292">
    <property type="component" value="Unassembled WGS sequence"/>
</dbReference>
<dbReference type="Pfam" id="PF02535">
    <property type="entry name" value="Zip"/>
    <property type="match status" value="1"/>
</dbReference>
<dbReference type="GO" id="GO:0005886">
    <property type="term" value="C:plasma membrane"/>
    <property type="evidence" value="ECO:0007669"/>
    <property type="project" value="UniProtKB-SubCell"/>
</dbReference>
<feature type="transmembrane region" description="Helical" evidence="8">
    <location>
        <begin position="73"/>
        <end position="93"/>
    </location>
</feature>
<protein>
    <submittedName>
        <fullName evidence="9">ZIP family metal transporter</fullName>
    </submittedName>
</protein>
<keyword evidence="5" id="KW-0862">Zinc</keyword>
<dbReference type="EMBL" id="VDES01000002">
    <property type="protein sequence ID" value="MBA1373989.1"/>
    <property type="molecule type" value="Genomic_DNA"/>
</dbReference>
<keyword evidence="7 8" id="KW-0472">Membrane</keyword>
<keyword evidence="4 8" id="KW-0812">Transmembrane</keyword>
<feature type="transmembrane region" description="Helical" evidence="8">
    <location>
        <begin position="40"/>
        <end position="61"/>
    </location>
</feature>
<feature type="transmembrane region" description="Helical" evidence="8">
    <location>
        <begin position="210"/>
        <end position="231"/>
    </location>
</feature>
<dbReference type="InterPro" id="IPR003689">
    <property type="entry name" value="ZIP"/>
</dbReference>
<dbReference type="GO" id="GO:0005385">
    <property type="term" value="F:zinc ion transmembrane transporter activity"/>
    <property type="evidence" value="ECO:0007669"/>
    <property type="project" value="TreeGrafter"/>
</dbReference>
<evidence type="ECO:0000256" key="5">
    <source>
        <dbReference type="ARBA" id="ARBA00022833"/>
    </source>
</evidence>
<evidence type="ECO:0000256" key="2">
    <source>
        <dbReference type="ARBA" id="ARBA00006939"/>
    </source>
</evidence>
<feature type="transmembrane region" description="Helical" evidence="8">
    <location>
        <begin position="6"/>
        <end position="28"/>
    </location>
</feature>
<evidence type="ECO:0000313" key="9">
    <source>
        <dbReference type="EMBL" id="MBA1373989.1"/>
    </source>
</evidence>
<evidence type="ECO:0000256" key="7">
    <source>
        <dbReference type="ARBA" id="ARBA00023136"/>
    </source>
</evidence>
<dbReference type="PANTHER" id="PTHR11040">
    <property type="entry name" value="ZINC/IRON TRANSPORTER"/>
    <property type="match status" value="1"/>
</dbReference>
<accession>A0A7V8U8F8</accession>
<evidence type="ECO:0000256" key="6">
    <source>
        <dbReference type="ARBA" id="ARBA00022989"/>
    </source>
</evidence>
<comment type="subcellular location">
    <subcellularLocation>
        <location evidence="1">Cell membrane</location>
        <topology evidence="1">Multi-pass membrane protein</topology>
    </subcellularLocation>
</comment>
<comment type="similarity">
    <text evidence="2">Belongs to the ZIP transporter (TC 2.A.5) family.</text>
</comment>
<reference evidence="9 10" key="1">
    <citation type="journal article" date="1994" name="Int. J. Syst. Bacteriol.">
        <title>Phylogenetic positions of novel aerobic, bacteriochlorophyll a-containing bacteria and description of Roseococcus thiosulfatophilus gen. nov., sp. nov., Erythromicrobium ramosum gen. nov., sp. nov., and Erythrobacter litoralis sp. nov.</title>
        <authorList>
            <person name="Yurkov V."/>
            <person name="Stackebrandt E."/>
            <person name="Holmes A."/>
            <person name="Fuerst J.A."/>
            <person name="Hugenholtz P."/>
            <person name="Golecki J."/>
            <person name="Gad'on N."/>
            <person name="Gorlenko V.M."/>
            <person name="Kompantseva E.I."/>
            <person name="Drews G."/>
        </authorList>
    </citation>
    <scope>NUCLEOTIDE SEQUENCE [LARGE SCALE GENOMIC DNA]</scope>
    <source>
        <strain evidence="9 10">KR-99</strain>
    </source>
</reference>
<evidence type="ECO:0000256" key="1">
    <source>
        <dbReference type="ARBA" id="ARBA00004651"/>
    </source>
</evidence>
<evidence type="ECO:0000256" key="4">
    <source>
        <dbReference type="ARBA" id="ARBA00022692"/>
    </source>
</evidence>
<dbReference type="RefSeq" id="WP_181266985.1">
    <property type="nucleotide sequence ID" value="NZ_BAAAGB010000001.1"/>
</dbReference>
<evidence type="ECO:0000256" key="8">
    <source>
        <dbReference type="SAM" id="Phobius"/>
    </source>
</evidence>
<dbReference type="AlphaFoldDB" id="A0A7V8U8F8"/>
<keyword evidence="3" id="KW-1003">Cell membrane</keyword>